<dbReference type="Proteomes" id="UP001156682">
    <property type="component" value="Unassembled WGS sequence"/>
</dbReference>
<evidence type="ECO:0000313" key="4">
    <source>
        <dbReference type="EMBL" id="GLR64201.1"/>
    </source>
</evidence>
<evidence type="ECO:0000256" key="2">
    <source>
        <dbReference type="ARBA" id="ARBA00022723"/>
    </source>
</evidence>
<keyword evidence="4" id="KW-0269">Exonuclease</keyword>
<comment type="caution">
    <text evidence="4">The sequence shown here is derived from an EMBL/GenBank/DDBJ whole genome shotgun (WGS) entry which is preliminary data.</text>
</comment>
<dbReference type="SUPFAM" id="SSF51556">
    <property type="entry name" value="Metallo-dependent hydrolases"/>
    <property type="match status" value="1"/>
</dbReference>
<organism evidence="4 5">
    <name type="scientific">Marinospirillum insulare</name>
    <dbReference type="NCBI Taxonomy" id="217169"/>
    <lineage>
        <taxon>Bacteria</taxon>
        <taxon>Pseudomonadati</taxon>
        <taxon>Pseudomonadota</taxon>
        <taxon>Gammaproteobacteria</taxon>
        <taxon>Oceanospirillales</taxon>
        <taxon>Oceanospirillaceae</taxon>
        <taxon>Marinospirillum</taxon>
    </lineage>
</organism>
<evidence type="ECO:0000256" key="3">
    <source>
        <dbReference type="ARBA" id="ARBA00022801"/>
    </source>
</evidence>
<dbReference type="EMBL" id="BSOR01000028">
    <property type="protein sequence ID" value="GLR64201.1"/>
    <property type="molecule type" value="Genomic_DNA"/>
</dbReference>
<evidence type="ECO:0000256" key="1">
    <source>
        <dbReference type="ARBA" id="ARBA00022722"/>
    </source>
</evidence>
<dbReference type="InterPro" id="IPR018228">
    <property type="entry name" value="DNase_TatD-rel_CS"/>
</dbReference>
<dbReference type="InterPro" id="IPR050891">
    <property type="entry name" value="TatD-type_Hydrolase"/>
</dbReference>
<protein>
    <submittedName>
        <fullName evidence="4">3'-5' ssDNA/RNA exonuclease TatD</fullName>
    </submittedName>
</protein>
<keyword evidence="5" id="KW-1185">Reference proteome</keyword>
<dbReference type="PROSITE" id="PS01091">
    <property type="entry name" value="TATD_3"/>
    <property type="match status" value="1"/>
</dbReference>
<evidence type="ECO:0000313" key="5">
    <source>
        <dbReference type="Proteomes" id="UP001156682"/>
    </source>
</evidence>
<sequence>MQVKLPYPEAVFPLIDLGVNFFDEAFADDLDDVLERAQLAGVTGMLLTGTDLTLSEKSLNLAHQYPHLLCSTAGVHPHQASEWTQTTAASLQALLAEPACVAVGETGLDFNRNFSTPADQQKAFEAQLGLAVETGKPLFIHERDAGVKMLEMLSAWRDSISGAVVHCFTGEKKTLFGYLDLDLYIGITGWVCDERRGTHLWPLLPSIPQNRLMIETDSPWLLPRNLKPRPKKYRNEPAYLPWVLQQVADLYQLPVEEVAEFTSRNAQQLFNLPAELLLPKERLKELSDKPRENK</sequence>
<dbReference type="InterPro" id="IPR032466">
    <property type="entry name" value="Metal_Hydrolase"/>
</dbReference>
<reference evidence="5" key="1">
    <citation type="journal article" date="2019" name="Int. J. Syst. Evol. Microbiol.">
        <title>The Global Catalogue of Microorganisms (GCM) 10K type strain sequencing project: providing services to taxonomists for standard genome sequencing and annotation.</title>
        <authorList>
            <consortium name="The Broad Institute Genomics Platform"/>
            <consortium name="The Broad Institute Genome Sequencing Center for Infectious Disease"/>
            <person name="Wu L."/>
            <person name="Ma J."/>
        </authorList>
    </citation>
    <scope>NUCLEOTIDE SEQUENCE [LARGE SCALE GENOMIC DNA]</scope>
    <source>
        <strain evidence="5">NBRC 100033</strain>
    </source>
</reference>
<dbReference type="Pfam" id="PF01026">
    <property type="entry name" value="TatD_DNase"/>
    <property type="match status" value="1"/>
</dbReference>
<accession>A0ABQ5ZZV1</accession>
<gene>
    <name evidence="4" type="primary">tatD</name>
    <name evidence="4" type="ORF">GCM10007878_16390</name>
</gene>
<dbReference type="PANTHER" id="PTHR10060">
    <property type="entry name" value="TATD FAMILY DEOXYRIBONUCLEASE"/>
    <property type="match status" value="1"/>
</dbReference>
<dbReference type="RefSeq" id="WP_051610456.1">
    <property type="nucleotide sequence ID" value="NZ_BSOR01000028.1"/>
</dbReference>
<dbReference type="Gene3D" id="3.20.20.140">
    <property type="entry name" value="Metal-dependent hydrolases"/>
    <property type="match status" value="1"/>
</dbReference>
<keyword evidence="2" id="KW-0479">Metal-binding</keyword>
<dbReference type="PANTHER" id="PTHR10060:SF15">
    <property type="entry name" value="DEOXYRIBONUCLEASE TATDN1"/>
    <property type="match status" value="1"/>
</dbReference>
<dbReference type="InterPro" id="IPR001130">
    <property type="entry name" value="TatD-like"/>
</dbReference>
<keyword evidence="3" id="KW-0378">Hydrolase</keyword>
<keyword evidence="1" id="KW-0540">Nuclease</keyword>
<name>A0ABQ5ZZV1_9GAMM</name>
<dbReference type="PIRSF" id="PIRSF005902">
    <property type="entry name" value="DNase_TatD"/>
    <property type="match status" value="1"/>
</dbReference>
<dbReference type="GO" id="GO:0004527">
    <property type="term" value="F:exonuclease activity"/>
    <property type="evidence" value="ECO:0007669"/>
    <property type="project" value="UniProtKB-KW"/>
</dbReference>
<proteinExistence type="predicted"/>
<dbReference type="CDD" id="cd01310">
    <property type="entry name" value="TatD_DNAse"/>
    <property type="match status" value="1"/>
</dbReference>